<evidence type="ECO:0000313" key="3">
    <source>
        <dbReference type="EMBL" id="KAK6127535.1"/>
    </source>
</evidence>
<accession>A0ABR0UXT0</accession>
<dbReference type="Pfam" id="PF01535">
    <property type="entry name" value="PPR"/>
    <property type="match status" value="1"/>
</dbReference>
<feature type="repeat" description="PPR" evidence="2">
    <location>
        <begin position="301"/>
        <end position="335"/>
    </location>
</feature>
<feature type="repeat" description="PPR" evidence="2">
    <location>
        <begin position="200"/>
        <end position="234"/>
    </location>
</feature>
<evidence type="ECO:0000256" key="2">
    <source>
        <dbReference type="PROSITE-ProRule" id="PRU00708"/>
    </source>
</evidence>
<feature type="repeat" description="PPR" evidence="2">
    <location>
        <begin position="74"/>
        <end position="108"/>
    </location>
</feature>
<sequence>MPQFASCYWKSSHTVISLLRQRCLTKPQLKQIQSNLIVSGAIHDPFSIGILSAYYAVTDLSHAQTLLHLVSYRSVSIWNTAIRALSENHQPENAFLLCKQMVNSTILPDNYTFSFIFRACAEISDVVLVLMYHSLVIKLGWERHDYVQNGLIHCYASCKSIESAHKVFDHSSNRDIVSWTAVIMPLPPHRELFDAMPDKNAVTWSSMINGYTQMGMFVEALQTFNDMLIAGIRPNPSGLAGALSACAHLGALIQGKWIHAYIDRNNINLDIALSTTLIDMYAKCGRIDIACDVFDKMPHRDVFAYTSLILGLADHSETNRALEFFKRMENEGVRPNEVTFICVLSACSRMGLVEEGLRIFERMTGIYGIVPGPKHYGCLVDLLGRAGLLEQAAKVVRMMPVEHDSYVMGALLNACRVHGDDMVVGKLMVDGLNEGSLDHSGLHVLVSNIYASMNKWDEVERVRKGMVEKRVKKVTGCSLLEVDGMVYRKG</sequence>
<dbReference type="InterPro" id="IPR011990">
    <property type="entry name" value="TPR-like_helical_dom_sf"/>
</dbReference>
<evidence type="ECO:0008006" key="5">
    <source>
        <dbReference type="Google" id="ProtNLM"/>
    </source>
</evidence>
<organism evidence="3 4">
    <name type="scientific">Rehmannia glutinosa</name>
    <name type="common">Chinese foxglove</name>
    <dbReference type="NCBI Taxonomy" id="99300"/>
    <lineage>
        <taxon>Eukaryota</taxon>
        <taxon>Viridiplantae</taxon>
        <taxon>Streptophyta</taxon>
        <taxon>Embryophyta</taxon>
        <taxon>Tracheophyta</taxon>
        <taxon>Spermatophyta</taxon>
        <taxon>Magnoliopsida</taxon>
        <taxon>eudicotyledons</taxon>
        <taxon>Gunneridae</taxon>
        <taxon>Pentapetalae</taxon>
        <taxon>asterids</taxon>
        <taxon>lamiids</taxon>
        <taxon>Lamiales</taxon>
        <taxon>Orobanchaceae</taxon>
        <taxon>Rehmannieae</taxon>
        <taxon>Rehmannia</taxon>
    </lineage>
</organism>
<dbReference type="Pfam" id="PF20431">
    <property type="entry name" value="E_motif"/>
    <property type="match status" value="1"/>
</dbReference>
<dbReference type="PANTHER" id="PTHR47926">
    <property type="entry name" value="PENTATRICOPEPTIDE REPEAT-CONTAINING PROTEIN"/>
    <property type="match status" value="1"/>
</dbReference>
<evidence type="ECO:0000256" key="1">
    <source>
        <dbReference type="ARBA" id="ARBA00022737"/>
    </source>
</evidence>
<gene>
    <name evidence="3" type="ORF">DH2020_038738</name>
</gene>
<dbReference type="InterPro" id="IPR046848">
    <property type="entry name" value="E_motif"/>
</dbReference>
<reference evidence="3 4" key="1">
    <citation type="journal article" date="2021" name="Comput. Struct. Biotechnol. J.">
        <title>De novo genome assembly of the potent medicinal plant Rehmannia glutinosa using nanopore technology.</title>
        <authorList>
            <person name="Ma L."/>
            <person name="Dong C."/>
            <person name="Song C."/>
            <person name="Wang X."/>
            <person name="Zheng X."/>
            <person name="Niu Y."/>
            <person name="Chen S."/>
            <person name="Feng W."/>
        </authorList>
    </citation>
    <scope>NUCLEOTIDE SEQUENCE [LARGE SCALE GENOMIC DNA]</scope>
    <source>
        <strain evidence="3">DH-2019</strain>
    </source>
</reference>
<dbReference type="InterPro" id="IPR046960">
    <property type="entry name" value="PPR_At4g14850-like_plant"/>
</dbReference>
<dbReference type="PANTHER" id="PTHR47926:SF416">
    <property type="entry name" value="(WILD MALAYSIAN BANANA) HYPOTHETICAL PROTEIN"/>
    <property type="match status" value="1"/>
</dbReference>
<keyword evidence="1" id="KW-0677">Repeat</keyword>
<evidence type="ECO:0000313" key="4">
    <source>
        <dbReference type="Proteomes" id="UP001318860"/>
    </source>
</evidence>
<dbReference type="Gene3D" id="1.25.40.10">
    <property type="entry name" value="Tetratricopeptide repeat domain"/>
    <property type="match status" value="3"/>
</dbReference>
<dbReference type="EMBL" id="JABTTQ020001875">
    <property type="protein sequence ID" value="KAK6127535.1"/>
    <property type="molecule type" value="Genomic_DNA"/>
</dbReference>
<feature type="repeat" description="PPR" evidence="2">
    <location>
        <begin position="270"/>
        <end position="300"/>
    </location>
</feature>
<name>A0ABR0UXT0_REHGL</name>
<dbReference type="InterPro" id="IPR002885">
    <property type="entry name" value="PPR_rpt"/>
</dbReference>
<proteinExistence type="predicted"/>
<comment type="caution">
    <text evidence="3">The sequence shown here is derived from an EMBL/GenBank/DDBJ whole genome shotgun (WGS) entry which is preliminary data.</text>
</comment>
<keyword evidence="4" id="KW-1185">Reference proteome</keyword>
<feature type="repeat" description="PPR" evidence="2">
    <location>
        <begin position="336"/>
        <end position="371"/>
    </location>
</feature>
<dbReference type="NCBIfam" id="TIGR00756">
    <property type="entry name" value="PPR"/>
    <property type="match status" value="4"/>
</dbReference>
<dbReference type="Proteomes" id="UP001318860">
    <property type="component" value="Unassembled WGS sequence"/>
</dbReference>
<dbReference type="Pfam" id="PF13041">
    <property type="entry name" value="PPR_2"/>
    <property type="match status" value="3"/>
</dbReference>
<protein>
    <recommendedName>
        <fullName evidence="5">Pentatricopeptide repeat-containing protein</fullName>
    </recommendedName>
</protein>
<dbReference type="PROSITE" id="PS51375">
    <property type="entry name" value="PPR"/>
    <property type="match status" value="5"/>
</dbReference>